<dbReference type="SUPFAM" id="SSF82607">
    <property type="entry name" value="YbaB-like"/>
    <property type="match status" value="1"/>
</dbReference>
<dbReference type="Gene3D" id="3.30.1310.10">
    <property type="entry name" value="Nucleoid-associated protein YbaB-like domain"/>
    <property type="match status" value="1"/>
</dbReference>
<keyword evidence="2" id="KW-0238">DNA-binding</keyword>
<dbReference type="InterPro" id="IPR004401">
    <property type="entry name" value="YbaB/EbfC"/>
</dbReference>
<feature type="region of interest" description="Disordered" evidence="1">
    <location>
        <begin position="101"/>
        <end position="140"/>
    </location>
</feature>
<accession>A0A4Q7KC46</accession>
<dbReference type="RefSeq" id="WP_130348692.1">
    <property type="nucleotide sequence ID" value="NZ_SGWQ01000018.1"/>
</dbReference>
<dbReference type="Pfam" id="PF02575">
    <property type="entry name" value="YbaB_DNA_bd"/>
    <property type="match status" value="1"/>
</dbReference>
<dbReference type="GO" id="GO:0003677">
    <property type="term" value="F:DNA binding"/>
    <property type="evidence" value="ECO:0007669"/>
    <property type="project" value="UniProtKB-KW"/>
</dbReference>
<organism evidence="2 3">
    <name type="scientific">Herbihabitans rhizosphaerae</name>
    <dbReference type="NCBI Taxonomy" id="1872711"/>
    <lineage>
        <taxon>Bacteria</taxon>
        <taxon>Bacillati</taxon>
        <taxon>Actinomycetota</taxon>
        <taxon>Actinomycetes</taxon>
        <taxon>Pseudonocardiales</taxon>
        <taxon>Pseudonocardiaceae</taxon>
        <taxon>Herbihabitans</taxon>
    </lineage>
</organism>
<evidence type="ECO:0000313" key="3">
    <source>
        <dbReference type="Proteomes" id="UP000294257"/>
    </source>
</evidence>
<reference evidence="2 3" key="1">
    <citation type="submission" date="2019-02" db="EMBL/GenBank/DDBJ databases">
        <title>Genomic Encyclopedia of Type Strains, Phase IV (KMG-IV): sequencing the most valuable type-strain genomes for metagenomic binning, comparative biology and taxonomic classification.</title>
        <authorList>
            <person name="Goeker M."/>
        </authorList>
    </citation>
    <scope>NUCLEOTIDE SEQUENCE [LARGE SCALE GENOMIC DNA]</scope>
    <source>
        <strain evidence="2 3">DSM 101727</strain>
    </source>
</reference>
<feature type="compositionally biased region" description="Polar residues" evidence="1">
    <location>
        <begin position="129"/>
        <end position="140"/>
    </location>
</feature>
<dbReference type="OrthoDB" id="3695284at2"/>
<protein>
    <submittedName>
        <fullName evidence="2">YbaB/EbfC DNA-binding family protein</fullName>
    </submittedName>
</protein>
<proteinExistence type="predicted"/>
<dbReference type="Proteomes" id="UP000294257">
    <property type="component" value="Unassembled WGS sequence"/>
</dbReference>
<comment type="caution">
    <text evidence="2">The sequence shown here is derived from an EMBL/GenBank/DDBJ whole genome shotgun (WGS) entry which is preliminary data.</text>
</comment>
<feature type="compositionally biased region" description="Pro residues" evidence="1">
    <location>
        <begin position="108"/>
        <end position="117"/>
    </location>
</feature>
<evidence type="ECO:0000256" key="1">
    <source>
        <dbReference type="SAM" id="MobiDB-lite"/>
    </source>
</evidence>
<dbReference type="AlphaFoldDB" id="A0A4Q7KC46"/>
<name>A0A4Q7KC46_9PSEU</name>
<dbReference type="EMBL" id="SGWQ01000018">
    <property type="protein sequence ID" value="RZS29805.1"/>
    <property type="molecule type" value="Genomic_DNA"/>
</dbReference>
<keyword evidence="3" id="KW-1185">Reference proteome</keyword>
<evidence type="ECO:0000313" key="2">
    <source>
        <dbReference type="EMBL" id="RZS29805.1"/>
    </source>
</evidence>
<sequence length="140" mass="15028">MTPEQWLSDFEAKIADVEAKAARFEESMTGAGTTEASADGSVTVTVQPNGALSELRITDAAMRQSGDALAERIMELTRSARRTAAAKIVSSEDTATRALNAIANPEPAAEPPAPPPPPRRRREYEESVEAQTTVTNEDAW</sequence>
<dbReference type="InterPro" id="IPR036894">
    <property type="entry name" value="YbaB-like_sf"/>
</dbReference>
<gene>
    <name evidence="2" type="ORF">EV193_11859</name>
</gene>